<feature type="region of interest" description="Disordered" evidence="1">
    <location>
        <begin position="80"/>
        <end position="106"/>
    </location>
</feature>
<comment type="caution">
    <text evidence="2">The sequence shown here is derived from an EMBL/GenBank/DDBJ whole genome shotgun (WGS) entry which is preliminary data.</text>
</comment>
<sequence>MLAGTAPPGAVGPAGETTATTLRTVAGATLLTLTCGSDEGPVPLTLDGGAVMPDPRPARTHLFAGLNVLVALRNGETADEAADGAADGPPDWLAFYRRPPRSFRPR</sequence>
<protein>
    <submittedName>
        <fullName evidence="2">Uncharacterized protein</fullName>
    </submittedName>
</protein>
<dbReference type="RefSeq" id="WP_134077538.1">
    <property type="nucleotide sequence ID" value="NZ_SOEB01000006.1"/>
</dbReference>
<dbReference type="AlphaFoldDB" id="A0A4R8FV66"/>
<organism evidence="2 3">
    <name type="scientific">Rhodovulum visakhapatnamense</name>
    <dbReference type="NCBI Taxonomy" id="364297"/>
    <lineage>
        <taxon>Bacteria</taxon>
        <taxon>Pseudomonadati</taxon>
        <taxon>Pseudomonadota</taxon>
        <taxon>Alphaproteobacteria</taxon>
        <taxon>Rhodobacterales</taxon>
        <taxon>Paracoccaceae</taxon>
        <taxon>Rhodovulum</taxon>
    </lineage>
</organism>
<dbReference type="EMBL" id="SOEB01000006">
    <property type="protein sequence ID" value="TDX30654.1"/>
    <property type="molecule type" value="Genomic_DNA"/>
</dbReference>
<dbReference type="Proteomes" id="UP000295484">
    <property type="component" value="Unassembled WGS sequence"/>
</dbReference>
<evidence type="ECO:0000313" key="2">
    <source>
        <dbReference type="EMBL" id="TDX30654.1"/>
    </source>
</evidence>
<proteinExistence type="predicted"/>
<evidence type="ECO:0000256" key="1">
    <source>
        <dbReference type="SAM" id="MobiDB-lite"/>
    </source>
</evidence>
<reference evidence="2 3" key="1">
    <citation type="submission" date="2019-03" db="EMBL/GenBank/DDBJ databases">
        <title>Genomic Encyclopedia of Type Strains, Phase IV (KMG-IV): sequencing the most valuable type-strain genomes for metagenomic binning, comparative biology and taxonomic classification.</title>
        <authorList>
            <person name="Goeker M."/>
        </authorList>
    </citation>
    <scope>NUCLEOTIDE SEQUENCE [LARGE SCALE GENOMIC DNA]</scope>
    <source>
        <strain evidence="2 3">JA181</strain>
    </source>
</reference>
<gene>
    <name evidence="2" type="ORF">EV657_106138</name>
</gene>
<evidence type="ECO:0000313" key="3">
    <source>
        <dbReference type="Proteomes" id="UP000295484"/>
    </source>
</evidence>
<accession>A0A4R8FV66</accession>
<name>A0A4R8FV66_9RHOB</name>